<feature type="compositionally biased region" description="Low complexity" evidence="1">
    <location>
        <begin position="55"/>
        <end position="66"/>
    </location>
</feature>
<feature type="compositionally biased region" description="Polar residues" evidence="1">
    <location>
        <begin position="1"/>
        <end position="32"/>
    </location>
</feature>
<sequence>MSDQSDVLTTTLLSQEIQHTEEVSSLASSSPDQIIHEEHPPAGHPQGSPSEASHSDSGFSLSSNSSGDITGTPFDFGSQRYEYPFPPAQGASGEPFLPLSSSITIPSPPNSNSPSWPLQVINSFPLTAPPTGKVRTHPKLRSVTAREPPVPPSLVNKRSFWSLSLQRQASAESQQSDVSDPPPRGRKLCPYSMGYTEQDAQHASDSEITVRQRPPSARSASASRSRRRTSQRVANQKASLTGGDRAPEVLAAGASTSSPGPNGAHKQLDLRPGGAPNRINVRVSSVGELFRMVAGRRGYDNHRLPTSTVPYPDPNDRYPMNLPIVLAQLARKILATFLSTYFHAYTSPDGKLAFHQYGIDYVHSHTAAQPSLCFQHYFSHHTLIPVLSRYAVFYDRSS</sequence>
<feature type="region of interest" description="Disordered" evidence="1">
    <location>
        <begin position="1"/>
        <end position="276"/>
    </location>
</feature>
<feature type="compositionally biased region" description="Polar residues" evidence="1">
    <location>
        <begin position="159"/>
        <end position="178"/>
    </location>
</feature>
<evidence type="ECO:0000313" key="2">
    <source>
        <dbReference type="EMBL" id="OJA12442.1"/>
    </source>
</evidence>
<feature type="compositionally biased region" description="Low complexity" evidence="1">
    <location>
        <begin position="211"/>
        <end position="223"/>
    </location>
</feature>
<evidence type="ECO:0000313" key="3">
    <source>
        <dbReference type="Proteomes" id="UP000183567"/>
    </source>
</evidence>
<dbReference type="AlphaFoldDB" id="A0A1J8QSP9"/>
<keyword evidence="3" id="KW-1185">Reference proteome</keyword>
<organism evidence="2 3">
    <name type="scientific">Rhizopogon vesiculosus</name>
    <dbReference type="NCBI Taxonomy" id="180088"/>
    <lineage>
        <taxon>Eukaryota</taxon>
        <taxon>Fungi</taxon>
        <taxon>Dikarya</taxon>
        <taxon>Basidiomycota</taxon>
        <taxon>Agaricomycotina</taxon>
        <taxon>Agaricomycetes</taxon>
        <taxon>Agaricomycetidae</taxon>
        <taxon>Boletales</taxon>
        <taxon>Suillineae</taxon>
        <taxon>Rhizopogonaceae</taxon>
        <taxon>Rhizopogon</taxon>
    </lineage>
</organism>
<feature type="compositionally biased region" description="Basic and acidic residues" evidence="1">
    <location>
        <begin position="199"/>
        <end position="210"/>
    </location>
</feature>
<reference evidence="2 3" key="1">
    <citation type="submission" date="2016-03" db="EMBL/GenBank/DDBJ databases">
        <title>Comparative genomics of the ectomycorrhizal sister species Rhizopogon vinicolor and Rhizopogon vesiculosus (Basidiomycota: Boletales) reveals a divergence of the mating type B locus.</title>
        <authorList>
            <person name="Mujic A.B."/>
            <person name="Kuo A."/>
            <person name="Tritt A."/>
            <person name="Lipzen A."/>
            <person name="Chen C."/>
            <person name="Johnson J."/>
            <person name="Sharma A."/>
            <person name="Barry K."/>
            <person name="Grigoriev I.V."/>
            <person name="Spatafora J.W."/>
        </authorList>
    </citation>
    <scope>NUCLEOTIDE SEQUENCE [LARGE SCALE GENOMIC DNA]</scope>
    <source>
        <strain evidence="2 3">AM-OR11-056</strain>
    </source>
</reference>
<dbReference type="EMBL" id="LVVM01004665">
    <property type="protein sequence ID" value="OJA12442.1"/>
    <property type="molecule type" value="Genomic_DNA"/>
</dbReference>
<feature type="compositionally biased region" description="Low complexity" evidence="1">
    <location>
        <begin position="95"/>
        <end position="105"/>
    </location>
</feature>
<comment type="caution">
    <text evidence="2">The sequence shown here is derived from an EMBL/GenBank/DDBJ whole genome shotgun (WGS) entry which is preliminary data.</text>
</comment>
<protein>
    <submittedName>
        <fullName evidence="2">Uncharacterized protein</fullName>
    </submittedName>
</protein>
<dbReference type="Proteomes" id="UP000183567">
    <property type="component" value="Unassembled WGS sequence"/>
</dbReference>
<name>A0A1J8QSP9_9AGAM</name>
<evidence type="ECO:0000256" key="1">
    <source>
        <dbReference type="SAM" id="MobiDB-lite"/>
    </source>
</evidence>
<proteinExistence type="predicted"/>
<gene>
    <name evidence="2" type="ORF">AZE42_08203</name>
</gene>
<accession>A0A1J8QSP9</accession>
<dbReference type="OrthoDB" id="3003645at2759"/>